<dbReference type="SFLD" id="SFLDS00003">
    <property type="entry name" value="Haloacid_Dehalogenase"/>
    <property type="match status" value="1"/>
</dbReference>
<organism evidence="1 2">
    <name type="scientific">Terrimicrobium sacchariphilum</name>
    <dbReference type="NCBI Taxonomy" id="690879"/>
    <lineage>
        <taxon>Bacteria</taxon>
        <taxon>Pseudomonadati</taxon>
        <taxon>Verrucomicrobiota</taxon>
        <taxon>Terrimicrobiia</taxon>
        <taxon>Terrimicrobiales</taxon>
        <taxon>Terrimicrobiaceae</taxon>
        <taxon>Terrimicrobium</taxon>
    </lineage>
</organism>
<accession>A0A146G8V3</accession>
<sequence length="219" mass="23789">MSDFYAIFDWDGVVIDSSSAHERSWEMLAAEINKPLPPDHFKRGFGKKNQIIIPTILDWSHDEAEIIALGDRKEELYRDIVRDEGVEILPGAVEMFQALKAAGIPRAIGSSTPRGNLDAIFASTGLDQYFDAVVCGDDVVHGKPAPDVFLKGAEFLRADPAKCVVFEDALFGIEAAQRAGMKVVGIATTNPPELLSHADLVAPNLAGVTVDDLRKLFVA</sequence>
<dbReference type="EMBL" id="BDCO01000002">
    <property type="protein sequence ID" value="GAT33713.1"/>
    <property type="molecule type" value="Genomic_DNA"/>
</dbReference>
<reference evidence="2" key="1">
    <citation type="journal article" date="2017" name="Genome Announc.">
        <title>Draft Genome Sequence of Terrimicrobium sacchariphilum NM-5T, a Facultative Anaerobic Soil Bacterium of the Class Spartobacteria.</title>
        <authorList>
            <person name="Qiu Y.L."/>
            <person name="Tourlousse D.M."/>
            <person name="Matsuura N."/>
            <person name="Ohashi A."/>
            <person name="Sekiguchi Y."/>
        </authorList>
    </citation>
    <scope>NUCLEOTIDE SEQUENCE [LARGE SCALE GENOMIC DNA]</scope>
    <source>
        <strain evidence="2">NM-5</strain>
    </source>
</reference>
<dbReference type="OrthoDB" id="9797743at2"/>
<comment type="caution">
    <text evidence="1">The sequence shown here is derived from an EMBL/GenBank/DDBJ whole genome shotgun (WGS) entry which is preliminary data.</text>
</comment>
<proteinExistence type="predicted"/>
<dbReference type="SFLD" id="SFLDG01129">
    <property type="entry name" value="C1.5:_HAD__Beta-PGM__Phosphata"/>
    <property type="match status" value="1"/>
</dbReference>
<dbReference type="SFLD" id="SFLDG01135">
    <property type="entry name" value="C1.5.6:_HAD__Beta-PGM__Phospha"/>
    <property type="match status" value="1"/>
</dbReference>
<keyword evidence="2" id="KW-1185">Reference proteome</keyword>
<evidence type="ECO:0000313" key="1">
    <source>
        <dbReference type="EMBL" id="GAT33713.1"/>
    </source>
</evidence>
<dbReference type="Proteomes" id="UP000076023">
    <property type="component" value="Unassembled WGS sequence"/>
</dbReference>
<dbReference type="Gene3D" id="1.10.150.240">
    <property type="entry name" value="Putative phosphatase, domain 2"/>
    <property type="match status" value="1"/>
</dbReference>
<dbReference type="RefSeq" id="WP_075079413.1">
    <property type="nucleotide sequence ID" value="NZ_BDCO01000002.1"/>
</dbReference>
<dbReference type="Gene3D" id="3.40.50.1000">
    <property type="entry name" value="HAD superfamily/HAD-like"/>
    <property type="match status" value="1"/>
</dbReference>
<dbReference type="NCBIfam" id="TIGR01509">
    <property type="entry name" value="HAD-SF-IA-v3"/>
    <property type="match status" value="1"/>
</dbReference>
<evidence type="ECO:0000313" key="2">
    <source>
        <dbReference type="Proteomes" id="UP000076023"/>
    </source>
</evidence>
<gene>
    <name evidence="1" type="ORF">TSACC_22130</name>
</gene>
<protein>
    <submittedName>
        <fullName evidence="1">Haloacid dehalogenase superfamily, subfamily IA</fullName>
    </submittedName>
</protein>
<dbReference type="PANTHER" id="PTHR47108:SF1">
    <property type="entry name" value="5-AMINO-6-(5-PHOSPHO-D-RIBITYLAMINO)URACIL PHOSPHATASE, CHLOROPLASTIC"/>
    <property type="match status" value="1"/>
</dbReference>
<dbReference type="InterPro" id="IPR023214">
    <property type="entry name" value="HAD_sf"/>
</dbReference>
<dbReference type="InterPro" id="IPR006439">
    <property type="entry name" value="HAD-SF_hydro_IA"/>
</dbReference>
<name>A0A146G8V3_TERSA</name>
<dbReference type="InParanoid" id="A0A146G8V3"/>
<dbReference type="InterPro" id="IPR036412">
    <property type="entry name" value="HAD-like_sf"/>
</dbReference>
<dbReference type="STRING" id="690879.TSACC_22130"/>
<dbReference type="PANTHER" id="PTHR47108">
    <property type="entry name" value="5-AMINO-6-(5-PHOSPHO-D-RIBITYLAMINO)URACIL PHOSPHATASE, CHLOROPLASTIC"/>
    <property type="match status" value="1"/>
</dbReference>
<dbReference type="Pfam" id="PF00702">
    <property type="entry name" value="Hydrolase"/>
    <property type="match status" value="1"/>
</dbReference>
<dbReference type="AlphaFoldDB" id="A0A146G8V3"/>
<dbReference type="CDD" id="cd07505">
    <property type="entry name" value="HAD_BPGM-like"/>
    <property type="match status" value="1"/>
</dbReference>
<dbReference type="InterPro" id="IPR023198">
    <property type="entry name" value="PGP-like_dom2"/>
</dbReference>
<dbReference type="SUPFAM" id="SSF56784">
    <property type="entry name" value="HAD-like"/>
    <property type="match status" value="1"/>
</dbReference>